<organism evidence="15">
    <name type="scientific">Thiothrix fructosivorans</name>
    <dbReference type="NCBI Taxonomy" id="111770"/>
    <lineage>
        <taxon>Bacteria</taxon>
        <taxon>Pseudomonadati</taxon>
        <taxon>Pseudomonadota</taxon>
        <taxon>Gammaproteobacteria</taxon>
        <taxon>Thiotrichales</taxon>
        <taxon>Thiotrichaceae</taxon>
        <taxon>Thiothrix</taxon>
    </lineage>
</organism>
<dbReference type="EMBL" id="JAFMPM010000006">
    <property type="protein sequence ID" value="MBO0612800.1"/>
    <property type="molecule type" value="Genomic_DNA"/>
</dbReference>
<keyword evidence="8" id="KW-0067">ATP-binding</keyword>
<feature type="domain" description="Roc" evidence="13">
    <location>
        <begin position="277"/>
        <end position="455"/>
    </location>
</feature>
<sequence>MPTPLEIALERIEECRRTRSTELDLSCLGLDEIPEEVFELTWLEKLNVLEEWDTRDEYGEIKEIPLAIKKLKNLTEFNCATNQISDLSPLCGLPALQTLDCRYNQISRLTLNGLPALQFLFCTGNKISDLFPFSGLSTLQALDCGDNNICDLSPLSGLTTLQWLCFSHNHVSDLSPLSALFQLRLLDCSNTKISNLSPLSGLSALKSLDCSNNQINHLESIYNLVMSENLKYLKAYGNPVYGIPSWIFRNFWVADNLWDDDNCLENIRNYWQDLDKGSERQQQLKVQLVGNGRVGKTTLAYALEHKRTPSEQFKSTHGIVINEIQQTLDGEEKPVILQLWDFGGQEIYHTTHRLFLSDDCLYLLLWAEETEEHPDETRHPVSYWLELIHDLGNNSPVILVKNQIDRADRLPTRPAGLSDDMPGVQQIRQEVKISAMQYRGMPALRGAIESVLEELKQKICLELPTSWLQVQRELKQLDQKSIPLPHFKQLCIKAGISHAEWLANYLHKTGALFYSEGTFQDQIILDQNWAINAVYRVFDPNKPHRRRIERMGGRFIGEDASLLWADAEAKEQEVYVDFMRNCGICYETKQLQNLLDNKPFAEREFIIPALLPLISKAKTAWGNSRPDDWQLDIEYPFLHRSIIERMILRIGETYEGEPWRTGIFCETDEGQLLLECEYANKQQSTQGRLHFQLRSSQPERLVYALRKLVRQTSPHRRYQEYLSKAGAERTLLPEFKDEAMQHPSKLDASKPADKTIKLFISYSHADEAHKERLEKHLKAINRTLPLTAWSDRHLFAGEPVDEQIFQQLNTADIVLLLVSPDFINSDYCFTKEMERALERYQDEGNVVIPVIIRHTASWRNHKIGQIVALPKDGKPLAKWDDADEFWGSVEEGIRDQVKKRLQA</sequence>
<dbReference type="InterPro" id="IPR032171">
    <property type="entry name" value="COR-A"/>
</dbReference>
<dbReference type="SUPFAM" id="SSF52540">
    <property type="entry name" value="P-loop containing nucleoside triphosphate hydrolases"/>
    <property type="match status" value="1"/>
</dbReference>
<dbReference type="EMBL" id="CP072748">
    <property type="protein sequence ID" value="QTX12738.1"/>
    <property type="molecule type" value="Genomic_DNA"/>
</dbReference>
<dbReference type="InterPro" id="IPR025875">
    <property type="entry name" value="Leu-rich_rpt_4"/>
</dbReference>
<evidence type="ECO:0000256" key="11">
    <source>
        <dbReference type="ARBA" id="ARBA00048679"/>
    </source>
</evidence>
<dbReference type="SUPFAM" id="SSF52200">
    <property type="entry name" value="Toll/Interleukin receptor TIR domain"/>
    <property type="match status" value="1"/>
</dbReference>
<dbReference type="InterPro" id="IPR020859">
    <property type="entry name" value="ROC"/>
</dbReference>
<name>A0A8B0SRU4_9GAMM</name>
<comment type="catalytic activity">
    <reaction evidence="11">
        <text>L-seryl-[protein] + ATP = O-phospho-L-seryl-[protein] + ADP + H(+)</text>
        <dbReference type="Rhea" id="RHEA:17989"/>
        <dbReference type="Rhea" id="RHEA-COMP:9863"/>
        <dbReference type="Rhea" id="RHEA-COMP:11604"/>
        <dbReference type="ChEBI" id="CHEBI:15378"/>
        <dbReference type="ChEBI" id="CHEBI:29999"/>
        <dbReference type="ChEBI" id="CHEBI:30616"/>
        <dbReference type="ChEBI" id="CHEBI:83421"/>
        <dbReference type="ChEBI" id="CHEBI:456216"/>
        <dbReference type="EC" id="2.7.11.1"/>
    </reaction>
</comment>
<proteinExistence type="predicted"/>
<reference evidence="14 16" key="1">
    <citation type="submission" date="2021-03" db="EMBL/GenBank/DDBJ databases">
        <title>Draft genome and methylome analysis of Thiotrix fructosivoruns ATCC 49748.</title>
        <authorList>
            <person name="Fomenkov A."/>
            <person name="Grabovich M.Y."/>
            <person name="Roberts R.J."/>
        </authorList>
    </citation>
    <scope>NUCLEOTIDE SEQUENCE [LARGE SCALE GENOMIC DNA]</scope>
    <source>
        <strain evidence="14 16">ATCC 49748</strain>
    </source>
</reference>
<dbReference type="PRINTS" id="PR00449">
    <property type="entry name" value="RASTRNSFRMNG"/>
</dbReference>
<dbReference type="GO" id="GO:0005524">
    <property type="term" value="F:ATP binding"/>
    <property type="evidence" value="ECO:0007669"/>
    <property type="project" value="UniProtKB-KW"/>
</dbReference>
<keyword evidence="9" id="KW-0342">GTP-binding</keyword>
<dbReference type="PROSITE" id="PS50104">
    <property type="entry name" value="TIR"/>
    <property type="match status" value="1"/>
</dbReference>
<evidence type="ECO:0000313" key="15">
    <source>
        <dbReference type="EMBL" id="QTX12738.1"/>
    </source>
</evidence>
<evidence type="ECO:0000256" key="2">
    <source>
        <dbReference type="ARBA" id="ARBA00022527"/>
    </source>
</evidence>
<evidence type="ECO:0000259" key="13">
    <source>
        <dbReference type="PROSITE" id="PS51424"/>
    </source>
</evidence>
<evidence type="ECO:0000256" key="1">
    <source>
        <dbReference type="ARBA" id="ARBA00012513"/>
    </source>
</evidence>
<dbReference type="PROSITE" id="PS51450">
    <property type="entry name" value="LRR"/>
    <property type="match status" value="5"/>
</dbReference>
<dbReference type="InterPro" id="IPR000157">
    <property type="entry name" value="TIR_dom"/>
</dbReference>
<dbReference type="Pfam" id="PF25497">
    <property type="entry name" value="COR-B"/>
    <property type="match status" value="1"/>
</dbReference>
<gene>
    <name evidence="15" type="ORF">J1836_005175</name>
    <name evidence="14" type="ORF">J1836_07655</name>
</gene>
<dbReference type="PROSITE" id="PS51419">
    <property type="entry name" value="RAB"/>
    <property type="match status" value="1"/>
</dbReference>
<dbReference type="AlphaFoldDB" id="A0A8B0SRU4"/>
<dbReference type="Gene3D" id="1.10.10.10">
    <property type="entry name" value="Winged helix-like DNA-binding domain superfamily/Winged helix DNA-binding domain"/>
    <property type="match status" value="1"/>
</dbReference>
<dbReference type="SMART" id="SM00255">
    <property type="entry name" value="TIR"/>
    <property type="match status" value="1"/>
</dbReference>
<dbReference type="InterPro" id="IPR035897">
    <property type="entry name" value="Toll_tir_struct_dom_sf"/>
</dbReference>
<dbReference type="GO" id="GO:0004674">
    <property type="term" value="F:protein serine/threonine kinase activity"/>
    <property type="evidence" value="ECO:0007669"/>
    <property type="project" value="UniProtKB-KW"/>
</dbReference>
<dbReference type="Gene3D" id="3.80.10.10">
    <property type="entry name" value="Ribonuclease Inhibitor"/>
    <property type="match status" value="2"/>
</dbReference>
<dbReference type="InterPro" id="IPR057263">
    <property type="entry name" value="COR-B"/>
</dbReference>
<dbReference type="PANTHER" id="PTHR46652:SF3">
    <property type="entry name" value="LEUCINE-RICH REPEAT-CONTAINING PROTEIN 9"/>
    <property type="match status" value="1"/>
</dbReference>
<evidence type="ECO:0000256" key="10">
    <source>
        <dbReference type="ARBA" id="ARBA00047899"/>
    </source>
</evidence>
<evidence type="ECO:0000259" key="12">
    <source>
        <dbReference type="PROSITE" id="PS50104"/>
    </source>
</evidence>
<keyword evidence="5" id="KW-0677">Repeat</keyword>
<dbReference type="InterPro" id="IPR036388">
    <property type="entry name" value="WH-like_DNA-bd_sf"/>
</dbReference>
<evidence type="ECO:0000256" key="6">
    <source>
        <dbReference type="ARBA" id="ARBA00022741"/>
    </source>
</evidence>
<dbReference type="Pfam" id="PF13676">
    <property type="entry name" value="TIR_2"/>
    <property type="match status" value="1"/>
</dbReference>
<dbReference type="EC" id="2.7.11.1" evidence="1"/>
<feature type="domain" description="TIR" evidence="12">
    <location>
        <begin position="754"/>
        <end position="897"/>
    </location>
</feature>
<dbReference type="Pfam" id="PF08477">
    <property type="entry name" value="Roc"/>
    <property type="match status" value="1"/>
</dbReference>
<evidence type="ECO:0000313" key="16">
    <source>
        <dbReference type="Proteomes" id="UP000664466"/>
    </source>
</evidence>
<keyword evidence="2" id="KW-0723">Serine/threonine-protein kinase</keyword>
<evidence type="ECO:0000256" key="9">
    <source>
        <dbReference type="ARBA" id="ARBA00023134"/>
    </source>
</evidence>
<keyword evidence="3" id="KW-0433">Leucine-rich repeat</keyword>
<accession>A0A8B0SRU4</accession>
<dbReference type="InterPro" id="IPR027417">
    <property type="entry name" value="P-loop_NTPase"/>
</dbReference>
<evidence type="ECO:0000256" key="7">
    <source>
        <dbReference type="ARBA" id="ARBA00022777"/>
    </source>
</evidence>
<reference evidence="15" key="2">
    <citation type="submission" date="2021-04" db="EMBL/GenBank/DDBJ databases">
        <title>Complete Genome and methylome analysis of Thiothrix fructosivorans ATCC 49748.</title>
        <authorList>
            <person name="Fomenkov A."/>
            <person name="Sun L."/>
            <person name="Vincze T."/>
            <person name="Grabovich M.Y."/>
            <person name="Roberts R.J."/>
        </authorList>
    </citation>
    <scope>NUCLEOTIDE SEQUENCE</scope>
    <source>
        <strain evidence="15">ATCC 49748</strain>
    </source>
</reference>
<keyword evidence="7" id="KW-0418">Kinase</keyword>
<protein>
    <recommendedName>
        <fullName evidence="1">non-specific serine/threonine protein kinase</fullName>
        <ecNumber evidence="1">2.7.11.1</ecNumber>
    </recommendedName>
</protein>
<dbReference type="Pfam" id="PF12799">
    <property type="entry name" value="LRR_4"/>
    <property type="match status" value="3"/>
</dbReference>
<dbReference type="SUPFAM" id="SSF52058">
    <property type="entry name" value="L domain-like"/>
    <property type="match status" value="1"/>
</dbReference>
<keyword evidence="16" id="KW-1185">Reference proteome</keyword>
<evidence type="ECO:0000256" key="3">
    <source>
        <dbReference type="ARBA" id="ARBA00022614"/>
    </source>
</evidence>
<dbReference type="InterPro" id="IPR001611">
    <property type="entry name" value="Leu-rich_rpt"/>
</dbReference>
<evidence type="ECO:0000256" key="5">
    <source>
        <dbReference type="ARBA" id="ARBA00022737"/>
    </source>
</evidence>
<dbReference type="PROSITE" id="PS51424">
    <property type="entry name" value="ROC"/>
    <property type="match status" value="1"/>
</dbReference>
<evidence type="ECO:0000313" key="14">
    <source>
        <dbReference type="EMBL" id="MBO0612800.1"/>
    </source>
</evidence>
<dbReference type="InterPro" id="IPR050836">
    <property type="entry name" value="SDS22/Internalin_LRR"/>
</dbReference>
<dbReference type="GO" id="GO:0007165">
    <property type="term" value="P:signal transduction"/>
    <property type="evidence" value="ECO:0007669"/>
    <property type="project" value="InterPro"/>
</dbReference>
<dbReference type="Gene3D" id="3.40.50.300">
    <property type="entry name" value="P-loop containing nucleotide triphosphate hydrolases"/>
    <property type="match status" value="1"/>
</dbReference>
<dbReference type="Gene3D" id="3.40.50.10140">
    <property type="entry name" value="Toll/interleukin-1 receptor homology (TIR) domain"/>
    <property type="match status" value="1"/>
</dbReference>
<evidence type="ECO:0000256" key="4">
    <source>
        <dbReference type="ARBA" id="ARBA00022679"/>
    </source>
</evidence>
<comment type="catalytic activity">
    <reaction evidence="10">
        <text>L-threonyl-[protein] + ATP = O-phospho-L-threonyl-[protein] + ADP + H(+)</text>
        <dbReference type="Rhea" id="RHEA:46608"/>
        <dbReference type="Rhea" id="RHEA-COMP:11060"/>
        <dbReference type="Rhea" id="RHEA-COMP:11605"/>
        <dbReference type="ChEBI" id="CHEBI:15378"/>
        <dbReference type="ChEBI" id="CHEBI:30013"/>
        <dbReference type="ChEBI" id="CHEBI:30616"/>
        <dbReference type="ChEBI" id="CHEBI:61977"/>
        <dbReference type="ChEBI" id="CHEBI:456216"/>
        <dbReference type="EC" id="2.7.11.1"/>
    </reaction>
</comment>
<evidence type="ECO:0000256" key="8">
    <source>
        <dbReference type="ARBA" id="ARBA00022840"/>
    </source>
</evidence>
<keyword evidence="4" id="KW-0808">Transferase</keyword>
<dbReference type="PANTHER" id="PTHR46652">
    <property type="entry name" value="LEUCINE-RICH REPEAT AND IQ DOMAIN-CONTAINING PROTEIN 1-RELATED"/>
    <property type="match status" value="1"/>
</dbReference>
<keyword evidence="6" id="KW-0547">Nucleotide-binding</keyword>
<dbReference type="InterPro" id="IPR032675">
    <property type="entry name" value="LRR_dom_sf"/>
</dbReference>
<dbReference type="Proteomes" id="UP000664466">
    <property type="component" value="Unassembled WGS sequence"/>
</dbReference>
<dbReference type="Pfam" id="PF16095">
    <property type="entry name" value="COR-A"/>
    <property type="match status" value="1"/>
</dbReference>